<sequence length="131" mass="14467">MIFIEEDGQYIIVKCEECGTEHKIHRIKYKQYGDEYHFNPKIICQCGNTESIIKKDLKRDCIDQTGDIGAVKCPYCGSTQIQAFNKGFGLGKAVVGGALLGYAGLLGGFVGSKKVMVTCLKCGKRWEAGKY</sequence>
<evidence type="ECO:0000313" key="2">
    <source>
        <dbReference type="Proteomes" id="UP000664545"/>
    </source>
</evidence>
<gene>
    <name evidence="1" type="ORF">JYB65_00470</name>
</gene>
<dbReference type="RefSeq" id="WP_206580625.1">
    <property type="nucleotide sequence ID" value="NZ_JAFJZZ010000001.1"/>
</dbReference>
<dbReference type="Proteomes" id="UP000664545">
    <property type="component" value="Unassembled WGS sequence"/>
</dbReference>
<dbReference type="EMBL" id="JAFJZZ010000001">
    <property type="protein sequence ID" value="MBN7771834.1"/>
    <property type="molecule type" value="Genomic_DNA"/>
</dbReference>
<comment type="caution">
    <text evidence="1">The sequence shown here is derived from an EMBL/GenBank/DDBJ whole genome shotgun (WGS) entry which is preliminary data.</text>
</comment>
<organism evidence="1 2">
    <name type="scientific">Clostridium aminobutyricum</name>
    <dbReference type="NCBI Taxonomy" id="33953"/>
    <lineage>
        <taxon>Bacteria</taxon>
        <taxon>Bacillati</taxon>
        <taxon>Bacillota</taxon>
        <taxon>Clostridia</taxon>
        <taxon>Eubacteriales</taxon>
        <taxon>Clostridiaceae</taxon>
        <taxon>Clostridium</taxon>
    </lineage>
</organism>
<name>A0A939D5R2_CLOAM</name>
<dbReference type="AlphaFoldDB" id="A0A939D5R2"/>
<reference evidence="1" key="1">
    <citation type="submission" date="2021-02" db="EMBL/GenBank/DDBJ databases">
        <title>Abyssanaerobacter marinus gen.nov., sp., nov, anaerobic bacterium isolated from the Onnuri vent field of Indian Ocean and suggestion of Mogibacteriaceae fam. nov., and proposal of reclassification of ambiguous this family's genus member.</title>
        <authorList>
            <person name="Kim Y.J."/>
            <person name="Yang J.-A."/>
        </authorList>
    </citation>
    <scope>NUCLEOTIDE SEQUENCE</scope>
    <source>
        <strain evidence="1">DSM 2634</strain>
    </source>
</reference>
<accession>A0A939D5R2</accession>
<keyword evidence="2" id="KW-1185">Reference proteome</keyword>
<evidence type="ECO:0000313" key="1">
    <source>
        <dbReference type="EMBL" id="MBN7771834.1"/>
    </source>
</evidence>
<proteinExistence type="predicted"/>
<protein>
    <submittedName>
        <fullName evidence="1">Uncharacterized protein</fullName>
    </submittedName>
</protein>